<protein>
    <recommendedName>
        <fullName evidence="5">Lipoprotein</fullName>
    </recommendedName>
</protein>
<organism evidence="3 4">
    <name type="scientific">Streptomyces venezuelae</name>
    <dbReference type="NCBI Taxonomy" id="54571"/>
    <lineage>
        <taxon>Bacteria</taxon>
        <taxon>Bacillati</taxon>
        <taxon>Actinomycetota</taxon>
        <taxon>Actinomycetes</taxon>
        <taxon>Kitasatosporales</taxon>
        <taxon>Streptomycetaceae</taxon>
        <taxon>Streptomyces</taxon>
    </lineage>
</organism>
<evidence type="ECO:0000256" key="1">
    <source>
        <dbReference type="SAM" id="MobiDB-lite"/>
    </source>
</evidence>
<feature type="region of interest" description="Disordered" evidence="1">
    <location>
        <begin position="86"/>
        <end position="105"/>
    </location>
</feature>
<gene>
    <name evidence="3" type="ORF">DEJ50_31095</name>
</gene>
<dbReference type="RefSeq" id="WP_150211384.1">
    <property type="nucleotide sequence ID" value="NZ_CP029190.1"/>
</dbReference>
<evidence type="ECO:0000313" key="4">
    <source>
        <dbReference type="Proteomes" id="UP000325211"/>
    </source>
</evidence>
<proteinExistence type="predicted"/>
<keyword evidence="2" id="KW-0732">Signal</keyword>
<accession>A0A5P2DF68</accession>
<dbReference type="OrthoDB" id="4224060at2"/>
<dbReference type="AlphaFoldDB" id="A0A5P2DF68"/>
<reference evidence="3 4" key="1">
    <citation type="submission" date="2018-05" db="EMBL/GenBank/DDBJ databases">
        <title>Streptomyces venezuelae.</title>
        <authorList>
            <person name="Kim W."/>
            <person name="Lee N."/>
            <person name="Cho B.-K."/>
        </authorList>
    </citation>
    <scope>NUCLEOTIDE SEQUENCE [LARGE SCALE GENOMIC DNA]</scope>
    <source>
        <strain evidence="3 4">ATCC 21782</strain>
    </source>
</reference>
<evidence type="ECO:0000256" key="2">
    <source>
        <dbReference type="SAM" id="SignalP"/>
    </source>
</evidence>
<dbReference type="EMBL" id="CP029190">
    <property type="protein sequence ID" value="QES51639.1"/>
    <property type="molecule type" value="Genomic_DNA"/>
</dbReference>
<evidence type="ECO:0000313" key="3">
    <source>
        <dbReference type="EMBL" id="QES51639.1"/>
    </source>
</evidence>
<sequence>MIRRPAPLASAAAALTAGLLVLTACGTTRTTAGSDGAGGGSGSGSASAPASPSATPDYVAAAKASAAAAEQRHNRQFPDIVARCKNAAPSPTASKGTGDGRPLDPEAAKYAENHAFKKKRELSPEAQCTGRAHATRIADALTGAGKTAPAGEAELRTSLEKLGYRVAEGEVFRSGGALGFAFFVEGTGACVTGRLGTPSGVEAHGPYMEGGCQEPRGGH</sequence>
<feature type="region of interest" description="Disordered" evidence="1">
    <location>
        <begin position="33"/>
        <end position="55"/>
    </location>
</feature>
<dbReference type="PROSITE" id="PS51257">
    <property type="entry name" value="PROKAR_LIPOPROTEIN"/>
    <property type="match status" value="1"/>
</dbReference>
<feature type="chain" id="PRO_5025058845" description="Lipoprotein" evidence="2">
    <location>
        <begin position="27"/>
        <end position="219"/>
    </location>
</feature>
<name>A0A5P2DF68_STRVZ</name>
<evidence type="ECO:0008006" key="5">
    <source>
        <dbReference type="Google" id="ProtNLM"/>
    </source>
</evidence>
<dbReference type="Proteomes" id="UP000325211">
    <property type="component" value="Chromosome"/>
</dbReference>
<feature type="compositionally biased region" description="Low complexity" evidence="1">
    <location>
        <begin position="44"/>
        <end position="55"/>
    </location>
</feature>
<feature type="signal peptide" evidence="2">
    <location>
        <begin position="1"/>
        <end position="26"/>
    </location>
</feature>